<comment type="caution">
    <text evidence="1">The sequence shown here is derived from an EMBL/GenBank/DDBJ whole genome shotgun (WGS) entry which is preliminary data.</text>
</comment>
<reference evidence="2" key="1">
    <citation type="journal article" date="2015" name="BMC Genomics">
        <title>Draft genome of a commonly misdiagnosed multidrug resistant pathogen Candida auris.</title>
        <authorList>
            <person name="Chatterjee S."/>
            <person name="Alampalli S.V."/>
            <person name="Nageshan R.K."/>
            <person name="Chettiar S.T."/>
            <person name="Joshi S."/>
            <person name="Tatu U.S."/>
        </authorList>
    </citation>
    <scope>NUCLEOTIDE SEQUENCE [LARGE SCALE GENOMIC DNA]</scope>
    <source>
        <strain evidence="2">6684</strain>
    </source>
</reference>
<protein>
    <submittedName>
        <fullName evidence="1">Uncharacterized protein</fullName>
    </submittedName>
</protein>
<gene>
    <name evidence="1" type="ORF">QG37_06985</name>
</gene>
<dbReference type="AlphaFoldDB" id="A0A0L0NR87"/>
<dbReference type="EMBL" id="LGST01000051">
    <property type="protein sequence ID" value="KND96687.1"/>
    <property type="molecule type" value="Genomic_DNA"/>
</dbReference>
<organism evidence="1 2">
    <name type="scientific">Candidozyma auris</name>
    <name type="common">Yeast</name>
    <name type="synonym">Candida auris</name>
    <dbReference type="NCBI Taxonomy" id="498019"/>
    <lineage>
        <taxon>Eukaryota</taxon>
        <taxon>Fungi</taxon>
        <taxon>Dikarya</taxon>
        <taxon>Ascomycota</taxon>
        <taxon>Saccharomycotina</taxon>
        <taxon>Pichiomycetes</taxon>
        <taxon>Metschnikowiaceae</taxon>
        <taxon>Candidozyma</taxon>
    </lineage>
</organism>
<proteinExistence type="predicted"/>
<name>A0A0L0NR87_CANAR</name>
<dbReference type="VEuPathDB" id="FungiDB:QG37_06985"/>
<evidence type="ECO:0000313" key="1">
    <source>
        <dbReference type="EMBL" id="KND96687.1"/>
    </source>
</evidence>
<sequence>MAVRVAKDEANDEAKFRNKRISSPFIAKWGLPLPRCSFDTPAAAFGKLYPGH</sequence>
<evidence type="ECO:0000313" key="2">
    <source>
        <dbReference type="Proteomes" id="UP000037122"/>
    </source>
</evidence>
<accession>A0A0L0NR87</accession>
<dbReference type="Proteomes" id="UP000037122">
    <property type="component" value="Unassembled WGS sequence"/>
</dbReference>